<proteinExistence type="predicted"/>
<dbReference type="AlphaFoldDB" id="A0A8T0IMV2"/>
<reference evidence="1" key="1">
    <citation type="submission" date="2020-06" db="EMBL/GenBank/DDBJ databases">
        <title>WGS assembly of Ceratodon purpureus strain R40.</title>
        <authorList>
            <person name="Carey S.B."/>
            <person name="Jenkins J."/>
            <person name="Shu S."/>
            <person name="Lovell J.T."/>
            <person name="Sreedasyam A."/>
            <person name="Maumus F."/>
            <person name="Tiley G.P."/>
            <person name="Fernandez-Pozo N."/>
            <person name="Barry K."/>
            <person name="Chen C."/>
            <person name="Wang M."/>
            <person name="Lipzen A."/>
            <person name="Daum C."/>
            <person name="Saski C.A."/>
            <person name="Payton A.C."/>
            <person name="Mcbreen J.C."/>
            <person name="Conrad R.E."/>
            <person name="Kollar L.M."/>
            <person name="Olsson S."/>
            <person name="Huttunen S."/>
            <person name="Landis J.B."/>
            <person name="Wickett N.J."/>
            <person name="Johnson M.G."/>
            <person name="Rensing S.A."/>
            <person name="Grimwood J."/>
            <person name="Schmutz J."/>
            <person name="Mcdaniel S.F."/>
        </authorList>
    </citation>
    <scope>NUCLEOTIDE SEQUENCE</scope>
    <source>
        <strain evidence="1">R40</strain>
    </source>
</reference>
<dbReference type="Proteomes" id="UP000822688">
    <property type="component" value="Chromosome 3"/>
</dbReference>
<name>A0A8T0IMV2_CERPU</name>
<organism evidence="1 2">
    <name type="scientific">Ceratodon purpureus</name>
    <name type="common">Fire moss</name>
    <name type="synonym">Dicranum purpureum</name>
    <dbReference type="NCBI Taxonomy" id="3225"/>
    <lineage>
        <taxon>Eukaryota</taxon>
        <taxon>Viridiplantae</taxon>
        <taxon>Streptophyta</taxon>
        <taxon>Embryophyta</taxon>
        <taxon>Bryophyta</taxon>
        <taxon>Bryophytina</taxon>
        <taxon>Bryopsida</taxon>
        <taxon>Dicranidae</taxon>
        <taxon>Pseudoditrichales</taxon>
        <taxon>Ditrichaceae</taxon>
        <taxon>Ceratodon</taxon>
    </lineage>
</organism>
<accession>A0A8T0IMV2</accession>
<sequence>MLTCRLFFSSPTCRAVSTPPPTSSTPRLPDLKHHKHILFCTWIIIASVELLT</sequence>
<comment type="caution">
    <text evidence="1">The sequence shown here is derived from an EMBL/GenBank/DDBJ whole genome shotgun (WGS) entry which is preliminary data.</text>
</comment>
<dbReference type="EMBL" id="CM026423">
    <property type="protein sequence ID" value="KAG0585090.1"/>
    <property type="molecule type" value="Genomic_DNA"/>
</dbReference>
<gene>
    <name evidence="1" type="ORF">KC19_3G257300</name>
</gene>
<evidence type="ECO:0000313" key="1">
    <source>
        <dbReference type="EMBL" id="KAG0585090.1"/>
    </source>
</evidence>
<protein>
    <submittedName>
        <fullName evidence="1">Uncharacterized protein</fullName>
    </submittedName>
</protein>
<keyword evidence="2" id="KW-1185">Reference proteome</keyword>
<evidence type="ECO:0000313" key="2">
    <source>
        <dbReference type="Proteomes" id="UP000822688"/>
    </source>
</evidence>